<dbReference type="PANTHER" id="PTHR11353">
    <property type="entry name" value="CHAPERONIN"/>
    <property type="match status" value="1"/>
</dbReference>
<organism evidence="11 12">
    <name type="scientific">Sanghuangporus baumii</name>
    <name type="common">Phellinus baumii</name>
    <dbReference type="NCBI Taxonomy" id="108892"/>
    <lineage>
        <taxon>Eukaryota</taxon>
        <taxon>Fungi</taxon>
        <taxon>Dikarya</taxon>
        <taxon>Basidiomycota</taxon>
        <taxon>Agaricomycotina</taxon>
        <taxon>Agaricomycetes</taxon>
        <taxon>Hymenochaetales</taxon>
        <taxon>Hymenochaetaceae</taxon>
        <taxon>Sanghuangporus</taxon>
    </lineage>
</organism>
<gene>
    <name evidence="11" type="ORF">A7U60_g8169</name>
</gene>
<dbReference type="NCBIfam" id="NF041082">
    <property type="entry name" value="thermosome_alpha"/>
    <property type="match status" value="1"/>
</dbReference>
<keyword evidence="12" id="KW-1185">Reference proteome</keyword>
<comment type="caution">
    <text evidence="11">The sequence shown here is derived from an EMBL/GenBank/DDBJ whole genome shotgun (WGS) entry which is preliminary data.</text>
</comment>
<evidence type="ECO:0000313" key="11">
    <source>
        <dbReference type="EMBL" id="OCB84650.1"/>
    </source>
</evidence>
<dbReference type="GO" id="GO:0005524">
    <property type="term" value="F:ATP binding"/>
    <property type="evidence" value="ECO:0007669"/>
    <property type="project" value="UniProtKB-KW"/>
</dbReference>
<dbReference type="OrthoDB" id="10248520at2759"/>
<dbReference type="InterPro" id="IPR054827">
    <property type="entry name" value="thermosome_alpha"/>
</dbReference>
<dbReference type="InterPro" id="IPR002194">
    <property type="entry name" value="Chaperonin_TCP-1_CS"/>
</dbReference>
<dbReference type="InterPro" id="IPR027410">
    <property type="entry name" value="TCP-1-like_intermed_sf"/>
</dbReference>
<dbReference type="GO" id="GO:0140662">
    <property type="term" value="F:ATP-dependent protein folding chaperone"/>
    <property type="evidence" value="ECO:0007669"/>
    <property type="project" value="InterPro"/>
</dbReference>
<evidence type="ECO:0000256" key="4">
    <source>
        <dbReference type="ARBA" id="ARBA00022490"/>
    </source>
</evidence>
<dbReference type="GO" id="GO:0016887">
    <property type="term" value="F:ATP hydrolysis activity"/>
    <property type="evidence" value="ECO:0007669"/>
    <property type="project" value="InterPro"/>
</dbReference>
<evidence type="ECO:0000256" key="8">
    <source>
        <dbReference type="ARBA" id="ARBA00024086"/>
    </source>
</evidence>
<dbReference type="SUPFAM" id="SSF54849">
    <property type="entry name" value="GroEL-intermediate domain like"/>
    <property type="match status" value="1"/>
</dbReference>
<dbReference type="PROSITE" id="PS00751">
    <property type="entry name" value="TCP1_2"/>
    <property type="match status" value="1"/>
</dbReference>
<dbReference type="InterPro" id="IPR012718">
    <property type="entry name" value="Chap_CCT_epsi"/>
</dbReference>
<dbReference type="GO" id="GO:0005832">
    <property type="term" value="C:chaperonin-containing T-complex"/>
    <property type="evidence" value="ECO:0007669"/>
    <property type="project" value="UniProtKB-ARBA"/>
</dbReference>
<dbReference type="PROSITE" id="PS00995">
    <property type="entry name" value="TCP1_3"/>
    <property type="match status" value="1"/>
</dbReference>
<evidence type="ECO:0000256" key="9">
    <source>
        <dbReference type="ARBA" id="ARBA00033325"/>
    </source>
</evidence>
<keyword evidence="4" id="KW-0963">Cytoplasm</keyword>
<dbReference type="SUPFAM" id="SSF48592">
    <property type="entry name" value="GroEL equatorial domain-like"/>
    <property type="match status" value="1"/>
</dbReference>
<proteinExistence type="inferred from homology"/>
<dbReference type="GO" id="GO:0051082">
    <property type="term" value="F:unfolded protein binding"/>
    <property type="evidence" value="ECO:0007669"/>
    <property type="project" value="InterPro"/>
</dbReference>
<keyword evidence="6 10" id="KW-0067">ATP-binding</keyword>
<evidence type="ECO:0000256" key="7">
    <source>
        <dbReference type="ARBA" id="ARBA00023186"/>
    </source>
</evidence>
<dbReference type="InterPro" id="IPR027413">
    <property type="entry name" value="GROEL-like_equatorial_sf"/>
</dbReference>
<comment type="subunit">
    <text evidence="3">Heterooligomeric complex of about 850 to 900 kDa that forms two stacked rings, 12 to 16 nm in diameter.</text>
</comment>
<dbReference type="InterPro" id="IPR053374">
    <property type="entry name" value="TCP-1_chaperonin"/>
</dbReference>
<dbReference type="Gene3D" id="1.10.560.10">
    <property type="entry name" value="GroEL-like equatorial domain"/>
    <property type="match status" value="1"/>
</dbReference>
<sequence>MDQQAVYATDEYGRPFIIVREQQKKTRTHGVEAIKSHILAARTVANIVKTSLGPRGLDKILISPDGDITVTNDGATILGKMEVEHQIAKLLVQLSKSQDDEIGDGTTGVVVLAGALLEQSEALLDRGIHPTRIADGFERACVLAVKHLDSISDTVEFSKTNTLNLFKTAKTALGSKMYNQSYVQKNVTNVWKDSVSKEHDRFAQIAIDAVLSVADLQRKDVLFDLIKVDGKVGGSLADTALIKGVLVDKDMSHPGMPSTVRDARIAILTCPFEPPRPKTKHKLDITSVEEFKKLREYEKEKFTDMIKRVKDTGANLVICQWGFDDEANHLLMQNDLPAVRWVGGPEIELIAIATNGRIVPRFEDLSPEKLGKAGVVREVTFGTTKDKMLVIEECANTRAVTVFVRGSNKMIIDEAKRALHDAICVVRNLVVDNRVVYGGGAADISCSTAVAKAADEIPSIEQYAMRAFASALDSVPLALAENSGLSPIETLAEVRSRQVAEGNPLLGIDCMGTGDNDMKRQFVYDPLISKRQQYLLATQLARAVLKIDDVIVAGQDSE</sequence>
<dbReference type="Gene3D" id="3.50.7.10">
    <property type="entry name" value="GroEL"/>
    <property type="match status" value="1"/>
</dbReference>
<comment type="similarity">
    <text evidence="2 10">Belongs to the TCP-1 chaperonin family.</text>
</comment>
<dbReference type="AlphaFoldDB" id="A0A9Q5HRL8"/>
<keyword evidence="7 10" id="KW-0143">Chaperone</keyword>
<evidence type="ECO:0000313" key="12">
    <source>
        <dbReference type="Proteomes" id="UP000757232"/>
    </source>
</evidence>
<dbReference type="InterPro" id="IPR002423">
    <property type="entry name" value="Cpn60/GroEL/TCP-1"/>
</dbReference>
<accession>A0A9Q5HRL8</accession>
<dbReference type="SUPFAM" id="SSF52029">
    <property type="entry name" value="GroEL apical domain-like"/>
    <property type="match status" value="1"/>
</dbReference>
<dbReference type="PROSITE" id="PS00750">
    <property type="entry name" value="TCP1_1"/>
    <property type="match status" value="1"/>
</dbReference>
<dbReference type="PRINTS" id="PR00304">
    <property type="entry name" value="TCOMPLEXTCP1"/>
</dbReference>
<dbReference type="NCBIfam" id="TIGR02343">
    <property type="entry name" value="chap_CCT_epsi"/>
    <property type="match status" value="1"/>
</dbReference>
<evidence type="ECO:0000256" key="5">
    <source>
        <dbReference type="ARBA" id="ARBA00022741"/>
    </source>
</evidence>
<evidence type="ECO:0000256" key="10">
    <source>
        <dbReference type="RuleBase" id="RU004187"/>
    </source>
</evidence>
<protein>
    <recommendedName>
        <fullName evidence="8">T-complex protein 1 subunit epsilon</fullName>
    </recommendedName>
    <alternativeName>
        <fullName evidence="9">CCT-epsilon</fullName>
    </alternativeName>
</protein>
<name>A0A9Q5HRL8_SANBA</name>
<evidence type="ECO:0000256" key="2">
    <source>
        <dbReference type="ARBA" id="ARBA00008020"/>
    </source>
</evidence>
<dbReference type="CDD" id="cd03339">
    <property type="entry name" value="TCP1_epsilon"/>
    <property type="match status" value="1"/>
</dbReference>
<evidence type="ECO:0000256" key="6">
    <source>
        <dbReference type="ARBA" id="ARBA00022840"/>
    </source>
</evidence>
<reference evidence="11" key="1">
    <citation type="submission" date="2016-06" db="EMBL/GenBank/DDBJ databases">
        <title>Draft Genome sequence of the fungus Inonotus baumii.</title>
        <authorList>
            <person name="Zhu H."/>
            <person name="Lin W."/>
        </authorList>
    </citation>
    <scope>NUCLEOTIDE SEQUENCE</scope>
    <source>
        <strain evidence="11">821</strain>
    </source>
</reference>
<dbReference type="InterPro" id="IPR017998">
    <property type="entry name" value="Chaperone_TCP-1"/>
</dbReference>
<dbReference type="Pfam" id="PF00118">
    <property type="entry name" value="Cpn60_TCP1"/>
    <property type="match status" value="1"/>
</dbReference>
<keyword evidence="5 10" id="KW-0547">Nucleotide-binding</keyword>
<dbReference type="FunFam" id="3.50.7.10:FF:000003">
    <property type="entry name" value="T-complex protein 1 subunit epsilon"/>
    <property type="match status" value="1"/>
</dbReference>
<comment type="subcellular location">
    <subcellularLocation>
        <location evidence="1">Cytoplasm</location>
    </subcellularLocation>
</comment>
<evidence type="ECO:0000256" key="1">
    <source>
        <dbReference type="ARBA" id="ARBA00004496"/>
    </source>
</evidence>
<dbReference type="Gene3D" id="3.30.260.10">
    <property type="entry name" value="TCP-1-like chaperonin intermediate domain"/>
    <property type="match status" value="1"/>
</dbReference>
<dbReference type="InterPro" id="IPR027409">
    <property type="entry name" value="GroEL-like_apical_dom_sf"/>
</dbReference>
<dbReference type="Proteomes" id="UP000757232">
    <property type="component" value="Unassembled WGS sequence"/>
</dbReference>
<dbReference type="NCBIfam" id="NF041083">
    <property type="entry name" value="thermosome_beta"/>
    <property type="match status" value="1"/>
</dbReference>
<dbReference type="FunFam" id="1.10.560.10:FF:000053">
    <property type="entry name" value="T-complex protein 1 subunit delta"/>
    <property type="match status" value="1"/>
</dbReference>
<evidence type="ECO:0000256" key="3">
    <source>
        <dbReference type="ARBA" id="ARBA00011531"/>
    </source>
</evidence>
<dbReference type="EMBL" id="LNZH02000214">
    <property type="protein sequence ID" value="OCB84650.1"/>
    <property type="molecule type" value="Genomic_DNA"/>
</dbReference>